<protein>
    <submittedName>
        <fullName evidence="1">Uncharacterized protein</fullName>
    </submittedName>
</protein>
<accession>A0A0E9Q682</accession>
<reference evidence="1" key="1">
    <citation type="submission" date="2014-11" db="EMBL/GenBank/DDBJ databases">
        <authorList>
            <person name="Amaro Gonzalez C."/>
        </authorList>
    </citation>
    <scope>NUCLEOTIDE SEQUENCE</scope>
</reference>
<dbReference type="AlphaFoldDB" id="A0A0E9Q682"/>
<dbReference type="EMBL" id="GBXM01096191">
    <property type="protein sequence ID" value="JAH12386.1"/>
    <property type="molecule type" value="Transcribed_RNA"/>
</dbReference>
<sequence length="66" mass="7390">MHHCCVCPELTQLFSQVHMSDTDVVIGVKRGVQRVVCKLVKLYPSLSAQTAKFWIDFGMLVTPPSI</sequence>
<proteinExistence type="predicted"/>
<organism evidence="1">
    <name type="scientific">Anguilla anguilla</name>
    <name type="common">European freshwater eel</name>
    <name type="synonym">Muraena anguilla</name>
    <dbReference type="NCBI Taxonomy" id="7936"/>
    <lineage>
        <taxon>Eukaryota</taxon>
        <taxon>Metazoa</taxon>
        <taxon>Chordata</taxon>
        <taxon>Craniata</taxon>
        <taxon>Vertebrata</taxon>
        <taxon>Euteleostomi</taxon>
        <taxon>Actinopterygii</taxon>
        <taxon>Neopterygii</taxon>
        <taxon>Teleostei</taxon>
        <taxon>Anguilliformes</taxon>
        <taxon>Anguillidae</taxon>
        <taxon>Anguilla</taxon>
    </lineage>
</organism>
<reference evidence="1" key="2">
    <citation type="journal article" date="2015" name="Fish Shellfish Immunol.">
        <title>Early steps in the European eel (Anguilla anguilla)-Vibrio vulnificus interaction in the gills: Role of the RtxA13 toxin.</title>
        <authorList>
            <person name="Callol A."/>
            <person name="Pajuelo D."/>
            <person name="Ebbesson L."/>
            <person name="Teles M."/>
            <person name="MacKenzie S."/>
            <person name="Amaro C."/>
        </authorList>
    </citation>
    <scope>NUCLEOTIDE SEQUENCE</scope>
</reference>
<name>A0A0E9Q682_ANGAN</name>
<evidence type="ECO:0000313" key="1">
    <source>
        <dbReference type="EMBL" id="JAH12386.1"/>
    </source>
</evidence>